<dbReference type="InterPro" id="IPR009318">
    <property type="entry name" value="Gustatory_rcpt"/>
</dbReference>
<dbReference type="EMBL" id="CABPRJ010000156">
    <property type="protein sequence ID" value="VVC27510.1"/>
    <property type="molecule type" value="Genomic_DNA"/>
</dbReference>
<organism evidence="8 9">
    <name type="scientific">Cinara cedri</name>
    <dbReference type="NCBI Taxonomy" id="506608"/>
    <lineage>
        <taxon>Eukaryota</taxon>
        <taxon>Metazoa</taxon>
        <taxon>Ecdysozoa</taxon>
        <taxon>Arthropoda</taxon>
        <taxon>Hexapoda</taxon>
        <taxon>Insecta</taxon>
        <taxon>Pterygota</taxon>
        <taxon>Neoptera</taxon>
        <taxon>Paraneoptera</taxon>
        <taxon>Hemiptera</taxon>
        <taxon>Sternorrhyncha</taxon>
        <taxon>Aphidomorpha</taxon>
        <taxon>Aphidoidea</taxon>
        <taxon>Aphididae</taxon>
        <taxon>Lachninae</taxon>
        <taxon>Cinara</taxon>
    </lineage>
</organism>
<evidence type="ECO:0000256" key="5">
    <source>
        <dbReference type="ARBA" id="ARBA00022989"/>
    </source>
</evidence>
<reference evidence="8 9" key="1">
    <citation type="submission" date="2019-08" db="EMBL/GenBank/DDBJ databases">
        <authorList>
            <person name="Alioto T."/>
            <person name="Alioto T."/>
            <person name="Gomez Garrido J."/>
        </authorList>
    </citation>
    <scope>NUCLEOTIDE SEQUENCE [LARGE SCALE GENOMIC DNA]</scope>
</reference>
<dbReference type="Proteomes" id="UP000325440">
    <property type="component" value="Unassembled WGS sequence"/>
</dbReference>
<dbReference type="GO" id="GO:0033041">
    <property type="term" value="F:sweet taste receptor activity"/>
    <property type="evidence" value="ECO:0007669"/>
    <property type="project" value="TreeGrafter"/>
</dbReference>
<evidence type="ECO:0000256" key="6">
    <source>
        <dbReference type="ARBA" id="ARBA00023136"/>
    </source>
</evidence>
<keyword evidence="4" id="KW-0812">Transmembrane</keyword>
<keyword evidence="3" id="KW-1003">Cell membrane</keyword>
<protein>
    <submittedName>
        <fullName evidence="8">Gustatory receptor</fullName>
    </submittedName>
</protein>
<evidence type="ECO:0000313" key="8">
    <source>
        <dbReference type="EMBL" id="VVC27510.1"/>
    </source>
</evidence>
<comment type="subcellular location">
    <subcellularLocation>
        <location evidence="1">Cell membrane</location>
        <topology evidence="1">Multi-pass membrane protein</topology>
    </subcellularLocation>
</comment>
<name>A0A5E4M5R9_9HEMI</name>
<dbReference type="PANTHER" id="PTHR21421:SF29">
    <property type="entry name" value="GUSTATORY RECEPTOR 5A FOR TREHALOSE-RELATED"/>
    <property type="match status" value="1"/>
</dbReference>
<evidence type="ECO:0000256" key="1">
    <source>
        <dbReference type="ARBA" id="ARBA00004651"/>
    </source>
</evidence>
<sequence length="116" mass="12785">MQNAWEAIYFVYSFTYLVGRTCTVSLYAASINDQSKKPKAVLFSVPAESYGVEVARFLTQVTADELALTGCNFFSVTRTLMLTVAGTIVTYEIVLIQFNSVSNEATDTNNTLNNCP</sequence>
<accession>A0A5E4M5R9</accession>
<evidence type="ECO:0000313" key="9">
    <source>
        <dbReference type="Proteomes" id="UP000325440"/>
    </source>
</evidence>
<evidence type="ECO:0000256" key="4">
    <source>
        <dbReference type="ARBA" id="ARBA00022692"/>
    </source>
</evidence>
<dbReference type="Pfam" id="PF06151">
    <property type="entry name" value="Trehalose_recp"/>
    <property type="match status" value="1"/>
</dbReference>
<proteinExistence type="inferred from homology"/>
<comment type="similarity">
    <text evidence="2">Belongs to the insect chemoreceptor superfamily. Gustatory receptor (GR) family. Gr5a subfamily.</text>
</comment>
<gene>
    <name evidence="8" type="ORF">CINCED_3A006818</name>
</gene>
<evidence type="ECO:0000256" key="7">
    <source>
        <dbReference type="ARBA" id="ARBA00023170"/>
    </source>
</evidence>
<evidence type="ECO:0000256" key="2">
    <source>
        <dbReference type="ARBA" id="ARBA00005327"/>
    </source>
</evidence>
<dbReference type="PANTHER" id="PTHR21421">
    <property type="entry name" value="GUSTATORY RECEPTOR"/>
    <property type="match status" value="1"/>
</dbReference>
<keyword evidence="6" id="KW-0472">Membrane</keyword>
<dbReference type="OrthoDB" id="5800391at2759"/>
<dbReference type="GO" id="GO:0005886">
    <property type="term" value="C:plasma membrane"/>
    <property type="evidence" value="ECO:0007669"/>
    <property type="project" value="UniProtKB-SubCell"/>
</dbReference>
<dbReference type="AlphaFoldDB" id="A0A5E4M5R9"/>
<evidence type="ECO:0000256" key="3">
    <source>
        <dbReference type="ARBA" id="ARBA00022475"/>
    </source>
</evidence>
<keyword evidence="7 8" id="KW-0675">Receptor</keyword>
<keyword evidence="9" id="KW-1185">Reference proteome</keyword>
<keyword evidence="5" id="KW-1133">Transmembrane helix</keyword>